<dbReference type="PRINTS" id="PR00662">
    <property type="entry name" value="G6PISOMERASE"/>
</dbReference>
<dbReference type="GO" id="GO:0006094">
    <property type="term" value="P:gluconeogenesis"/>
    <property type="evidence" value="ECO:0007669"/>
    <property type="project" value="UniProtKB-KW"/>
</dbReference>
<keyword evidence="4" id="KW-0312">Gluconeogenesis</keyword>
<dbReference type="HAMAP" id="MF_00473">
    <property type="entry name" value="G6P_isomerase"/>
    <property type="match status" value="1"/>
</dbReference>
<dbReference type="Pfam" id="PF00342">
    <property type="entry name" value="PGI"/>
    <property type="match status" value="1"/>
</dbReference>
<accession>A0A1W1EHG1</accession>
<dbReference type="GO" id="GO:0005829">
    <property type="term" value="C:cytosol"/>
    <property type="evidence" value="ECO:0007669"/>
    <property type="project" value="TreeGrafter"/>
</dbReference>
<dbReference type="PANTHER" id="PTHR11469">
    <property type="entry name" value="GLUCOSE-6-PHOSPHATE ISOMERASE"/>
    <property type="match status" value="1"/>
</dbReference>
<dbReference type="GO" id="GO:0097367">
    <property type="term" value="F:carbohydrate derivative binding"/>
    <property type="evidence" value="ECO:0007669"/>
    <property type="project" value="InterPro"/>
</dbReference>
<dbReference type="CDD" id="cd05016">
    <property type="entry name" value="SIS_PGI_2"/>
    <property type="match status" value="1"/>
</dbReference>
<dbReference type="EMBL" id="FRYL01000001">
    <property type="protein sequence ID" value="SHO80252.1"/>
    <property type="molecule type" value="Genomic_DNA"/>
</dbReference>
<dbReference type="PANTHER" id="PTHR11469:SF1">
    <property type="entry name" value="GLUCOSE-6-PHOSPHATE ISOMERASE"/>
    <property type="match status" value="1"/>
</dbReference>
<keyword evidence="5" id="KW-0324">Glycolysis</keyword>
<protein>
    <recommendedName>
        <fullName evidence="3">glucose-6-phosphate isomerase</fullName>
        <ecNumber evidence="3">5.3.1.9</ecNumber>
    </recommendedName>
</protein>
<sequence>MKNDLHFDIDVPDNLFNEMVKEREYIGYYNLPSQNLEKIKKFEKKFEKKHRNIQNIAVIGIGGSSLGAKAIYNFIKSSKTLKRKLYFMESTDPSTLQNLINDIDIKSTHFLVVSKSGSTIETISIFKYIYNILQRDIKYFSFITEKGSNLHKFAKSINAQSIFIPKSVGGRFSVLSNIGLVPLKLVGIDIEKLLDGAKRMEVSFFRDGYIKNILLKKATYISTNYNRFNINTIFAYSESLKYFCEWYVQLWGESLGKKQNHSTLNVGLTPIGLIGPKDQHSFLQLIMEGVRDKSVTFIMVDDFKLDMSIPDISLDYLKELDTINGVAFNTLINKQAKATLESLKDVEIPLDVITLPTIDELYIGELIYYYELLTSAVGILLDINTYNQPGVENGKIILKDMLK</sequence>
<keyword evidence="6 8" id="KW-0413">Isomerase</keyword>
<dbReference type="InterPro" id="IPR018189">
    <property type="entry name" value="Phosphoglucose_isomerase_CS"/>
</dbReference>
<dbReference type="PROSITE" id="PS00174">
    <property type="entry name" value="P_GLUCOSE_ISOMERASE_2"/>
    <property type="match status" value="1"/>
</dbReference>
<dbReference type="EC" id="5.3.1.9" evidence="3"/>
<dbReference type="InterPro" id="IPR035476">
    <property type="entry name" value="SIS_PGI_1"/>
</dbReference>
<dbReference type="AlphaFoldDB" id="A0A1W1EHG1"/>
<evidence type="ECO:0000313" key="8">
    <source>
        <dbReference type="EMBL" id="SHO80252.1"/>
    </source>
</evidence>
<dbReference type="GO" id="GO:0048029">
    <property type="term" value="F:monosaccharide binding"/>
    <property type="evidence" value="ECO:0007669"/>
    <property type="project" value="TreeGrafter"/>
</dbReference>
<dbReference type="SUPFAM" id="SSF53697">
    <property type="entry name" value="SIS domain"/>
    <property type="match status" value="1"/>
</dbReference>
<evidence type="ECO:0000256" key="5">
    <source>
        <dbReference type="ARBA" id="ARBA00023152"/>
    </source>
</evidence>
<dbReference type="UniPathway" id="UPA00109">
    <property type="reaction ID" value="UER00181"/>
</dbReference>
<evidence type="ECO:0000256" key="3">
    <source>
        <dbReference type="ARBA" id="ARBA00011952"/>
    </source>
</evidence>
<organism evidence="8">
    <name type="scientific">hydrothermal vent metagenome</name>
    <dbReference type="NCBI Taxonomy" id="652676"/>
    <lineage>
        <taxon>unclassified sequences</taxon>
        <taxon>metagenomes</taxon>
        <taxon>ecological metagenomes</taxon>
    </lineage>
</organism>
<dbReference type="InterPro" id="IPR046348">
    <property type="entry name" value="SIS_dom_sf"/>
</dbReference>
<dbReference type="PROSITE" id="PS51463">
    <property type="entry name" value="P_GLUCOSE_ISOMERASE_3"/>
    <property type="match status" value="1"/>
</dbReference>
<reference evidence="8" key="1">
    <citation type="submission" date="2016-10" db="EMBL/GenBank/DDBJ databases">
        <authorList>
            <person name="de Groot N.N."/>
        </authorList>
    </citation>
    <scope>NUCLEOTIDE SEQUENCE</scope>
</reference>
<dbReference type="NCBIfam" id="NF003016">
    <property type="entry name" value="PRK03868.1"/>
    <property type="match status" value="1"/>
</dbReference>
<gene>
    <name evidence="8" type="ORF">MNB_SV-15-1506</name>
</gene>
<comment type="similarity">
    <text evidence="2">Belongs to the GPI family.</text>
</comment>
<evidence type="ECO:0000256" key="2">
    <source>
        <dbReference type="ARBA" id="ARBA00006604"/>
    </source>
</evidence>
<comment type="pathway">
    <text evidence="1">Carbohydrate degradation; glycolysis; D-glyceraldehyde 3-phosphate and glycerone phosphate from D-glucose: step 2/4.</text>
</comment>
<dbReference type="GO" id="GO:0006096">
    <property type="term" value="P:glycolytic process"/>
    <property type="evidence" value="ECO:0007669"/>
    <property type="project" value="UniProtKB-UniPathway"/>
</dbReference>
<dbReference type="InterPro" id="IPR035482">
    <property type="entry name" value="SIS_PGI_2"/>
</dbReference>
<name>A0A1W1EHG1_9ZZZZ</name>
<evidence type="ECO:0000256" key="1">
    <source>
        <dbReference type="ARBA" id="ARBA00004926"/>
    </source>
</evidence>
<proteinExistence type="inferred from homology"/>
<dbReference type="CDD" id="cd05015">
    <property type="entry name" value="SIS_PGI_1"/>
    <property type="match status" value="1"/>
</dbReference>
<dbReference type="GO" id="GO:0051156">
    <property type="term" value="P:glucose 6-phosphate metabolic process"/>
    <property type="evidence" value="ECO:0007669"/>
    <property type="project" value="TreeGrafter"/>
</dbReference>
<evidence type="ECO:0000256" key="6">
    <source>
        <dbReference type="ARBA" id="ARBA00023235"/>
    </source>
</evidence>
<dbReference type="Gene3D" id="3.40.50.10490">
    <property type="entry name" value="Glucose-6-phosphate isomerase like protein, domain 1"/>
    <property type="match status" value="2"/>
</dbReference>
<comment type="catalytic activity">
    <reaction evidence="7">
        <text>alpha-D-glucose 6-phosphate = beta-D-fructose 6-phosphate</text>
        <dbReference type="Rhea" id="RHEA:11816"/>
        <dbReference type="ChEBI" id="CHEBI:57634"/>
        <dbReference type="ChEBI" id="CHEBI:58225"/>
        <dbReference type="EC" id="5.3.1.9"/>
    </reaction>
</comment>
<evidence type="ECO:0000256" key="7">
    <source>
        <dbReference type="ARBA" id="ARBA00029321"/>
    </source>
</evidence>
<evidence type="ECO:0000256" key="4">
    <source>
        <dbReference type="ARBA" id="ARBA00022432"/>
    </source>
</evidence>
<dbReference type="GO" id="GO:0004347">
    <property type="term" value="F:glucose-6-phosphate isomerase activity"/>
    <property type="evidence" value="ECO:0007669"/>
    <property type="project" value="UniProtKB-EC"/>
</dbReference>
<dbReference type="InterPro" id="IPR001672">
    <property type="entry name" value="G6P_Isomerase"/>
</dbReference>